<evidence type="ECO:0000256" key="4">
    <source>
        <dbReference type="ARBA" id="ARBA00023242"/>
    </source>
</evidence>
<dbReference type="InterPro" id="IPR019140">
    <property type="entry name" value="MCM_complex-bd"/>
</dbReference>
<dbReference type="STRING" id="10195.A0A3M7QS67"/>
<reference evidence="5 6" key="1">
    <citation type="journal article" date="2018" name="Sci. Rep.">
        <title>Genomic signatures of local adaptation to the degree of environmental predictability in rotifers.</title>
        <authorList>
            <person name="Franch-Gras L."/>
            <person name="Hahn C."/>
            <person name="Garcia-Roger E.M."/>
            <person name="Carmona M.J."/>
            <person name="Serra M."/>
            <person name="Gomez A."/>
        </authorList>
    </citation>
    <scope>NUCLEOTIDE SEQUENCE [LARGE SCALE GENOMIC DNA]</scope>
    <source>
        <strain evidence="5">HYR1</strain>
    </source>
</reference>
<name>A0A3M7QS67_BRAPC</name>
<dbReference type="GO" id="GO:0003682">
    <property type="term" value="F:chromatin binding"/>
    <property type="evidence" value="ECO:0007669"/>
    <property type="project" value="TreeGrafter"/>
</dbReference>
<accession>A0A3M7QS67</accession>
<keyword evidence="4" id="KW-0539">Nucleus</keyword>
<protein>
    <recommendedName>
        <fullName evidence="3">Mini-chromosome maintenance complex-binding protein</fullName>
    </recommendedName>
</protein>
<sequence length="736" mass="86225">MPVSIDDWIRNPISIINNIFDNDNENFDAKLDEFFRSKLMCEKDYQSIPCVNDVPFHELTPNCLVRYRCMIQDSFDPVYFTNIHNIKNKSGEIKKICLKYKETIDMPTGYEVCEDSMATPADKSNHHNNLMQRTTFFCVPIPGEANWVKEMYKTNSCYACGTKAESQCEKRPLEKDEIMETNQPSQIQKMEQDMTIISQEKDTDYTVCKVCYKTRKFNPDEETQTVTYTKKTKNEKVTENNTNFHLNLLNNFPLSKSESGSACLVKIYEDSEKYKINDLVEFIGIFSQDPSLAYEHDEHRTDSLEVEHDRKTQEFKIHKETKIEDENHHLCKCTEMDIYITKVTEHSKKYILSEFPPSLVPRIHCITSFNILSNNPLLGRDAKMEKKDQMQIDQQEKKDDYWTLEYSQFLRSLLKESNANLENIDDSLLFDQSQIYLNKLRNEIILMFQELLLGDALAAEYLLMHLLSSVFMRKDVTILGKFCLNITNIPPVDENSKTFVECFYSAMSKIVSMSHLFRLSIDNMNNSNLIPNKDYSKDKLISGMLQLPELFHLVIDETVLNAGELKQKGLINLNSLKEIIKWQKINYDFGFHHQEFNTNLRMLILSETKSILTSDVQLKLSHELKKFESEPYEKVVDKFFNVNKLNLINYIRKYLSILTHVDYKLSNSMQQLVENDLVQIRQNHLVKNNEKMSFDDFHTLLVVARLQAISYGKCELSIPEWNRAKSLEIERLRNRV</sequence>
<organism evidence="5 6">
    <name type="scientific">Brachionus plicatilis</name>
    <name type="common">Marine rotifer</name>
    <name type="synonym">Brachionus muelleri</name>
    <dbReference type="NCBI Taxonomy" id="10195"/>
    <lineage>
        <taxon>Eukaryota</taxon>
        <taxon>Metazoa</taxon>
        <taxon>Spiralia</taxon>
        <taxon>Gnathifera</taxon>
        <taxon>Rotifera</taxon>
        <taxon>Eurotatoria</taxon>
        <taxon>Monogononta</taxon>
        <taxon>Pseudotrocha</taxon>
        <taxon>Ploima</taxon>
        <taxon>Brachionidae</taxon>
        <taxon>Brachionus</taxon>
    </lineage>
</organism>
<dbReference type="Pfam" id="PF09739">
    <property type="entry name" value="MCM_bind"/>
    <property type="match status" value="1"/>
</dbReference>
<evidence type="ECO:0000313" key="5">
    <source>
        <dbReference type="EMBL" id="RNA13901.1"/>
    </source>
</evidence>
<dbReference type="PANTHER" id="PTHR13489">
    <property type="entry name" value="MINI-CHROMOSOME MAINTENANCE COMPLEX-BINDING PROTEIN"/>
    <property type="match status" value="1"/>
</dbReference>
<gene>
    <name evidence="5" type="ORF">BpHYR1_016086</name>
</gene>
<comment type="caution">
    <text evidence="5">The sequence shown here is derived from an EMBL/GenBank/DDBJ whole genome shotgun (WGS) entry which is preliminary data.</text>
</comment>
<dbReference type="OrthoDB" id="329666at2759"/>
<evidence type="ECO:0000313" key="6">
    <source>
        <dbReference type="Proteomes" id="UP000276133"/>
    </source>
</evidence>
<keyword evidence="6" id="KW-1185">Reference proteome</keyword>
<dbReference type="EMBL" id="REGN01005300">
    <property type="protein sequence ID" value="RNA13901.1"/>
    <property type="molecule type" value="Genomic_DNA"/>
</dbReference>
<dbReference type="GO" id="GO:0006261">
    <property type="term" value="P:DNA-templated DNA replication"/>
    <property type="evidence" value="ECO:0007669"/>
    <property type="project" value="TreeGrafter"/>
</dbReference>
<proteinExistence type="inferred from homology"/>
<evidence type="ECO:0000256" key="2">
    <source>
        <dbReference type="ARBA" id="ARBA00007925"/>
    </source>
</evidence>
<dbReference type="AlphaFoldDB" id="A0A3M7QS67"/>
<dbReference type="GO" id="GO:0005634">
    <property type="term" value="C:nucleus"/>
    <property type="evidence" value="ECO:0007669"/>
    <property type="project" value="UniProtKB-SubCell"/>
</dbReference>
<dbReference type="Proteomes" id="UP000276133">
    <property type="component" value="Unassembled WGS sequence"/>
</dbReference>
<comment type="similarity">
    <text evidence="2">Belongs to the MCMBP family.</text>
</comment>
<comment type="subcellular location">
    <subcellularLocation>
        <location evidence="1">Nucleus</location>
    </subcellularLocation>
</comment>
<evidence type="ECO:0000256" key="3">
    <source>
        <dbReference type="ARBA" id="ARBA00015405"/>
    </source>
</evidence>
<dbReference type="PANTHER" id="PTHR13489:SF0">
    <property type="entry name" value="MINI-CHROMOSOME MAINTENANCE COMPLEX-BINDING PROTEIN"/>
    <property type="match status" value="1"/>
</dbReference>
<evidence type="ECO:0000256" key="1">
    <source>
        <dbReference type="ARBA" id="ARBA00004123"/>
    </source>
</evidence>